<reference evidence="1 2" key="1">
    <citation type="submission" date="2012-04" db="EMBL/GenBank/DDBJ databases">
        <authorList>
            <person name="Genoscope - CEA"/>
        </authorList>
    </citation>
    <scope>NUCLEOTIDE SEQUENCE [LARGE SCALE GENOMIC DNA]</scope>
    <source>
        <strain evidence="1 2">9807</strain>
    </source>
</reference>
<dbReference type="EMBL" id="CAIM01000380">
    <property type="protein sequence ID" value="CCI18845.1"/>
    <property type="molecule type" value="Genomic_DNA"/>
</dbReference>
<accession>I4H9X1</accession>
<proteinExistence type="predicted"/>
<dbReference type="AlphaFoldDB" id="I4H9X1"/>
<evidence type="ECO:0000313" key="1">
    <source>
        <dbReference type="EMBL" id="CCI18845.1"/>
    </source>
</evidence>
<protein>
    <submittedName>
        <fullName evidence="1">Uncharacterized protein</fullName>
    </submittedName>
</protein>
<evidence type="ECO:0000313" key="2">
    <source>
        <dbReference type="Proteomes" id="UP000003613"/>
    </source>
</evidence>
<dbReference type="RefSeq" id="WP_002788872.1">
    <property type="nucleotide sequence ID" value="NZ_HE973365.1"/>
</dbReference>
<gene>
    <name evidence="1" type="ORF">MICAF_4400003</name>
</gene>
<dbReference type="Proteomes" id="UP000003613">
    <property type="component" value="Unassembled WGS sequence"/>
</dbReference>
<name>I4H9X1_MICAE</name>
<comment type="caution">
    <text evidence="1">The sequence shown here is derived from an EMBL/GenBank/DDBJ whole genome shotgun (WGS) entry which is preliminary data.</text>
</comment>
<dbReference type="HOGENOM" id="CLU_3137682_0_0_3"/>
<organism evidence="1 2">
    <name type="scientific">Microcystis aeruginosa PCC 9807</name>
    <dbReference type="NCBI Taxonomy" id="1160283"/>
    <lineage>
        <taxon>Bacteria</taxon>
        <taxon>Bacillati</taxon>
        <taxon>Cyanobacteriota</taxon>
        <taxon>Cyanophyceae</taxon>
        <taxon>Oscillatoriophycideae</taxon>
        <taxon>Chroococcales</taxon>
        <taxon>Microcystaceae</taxon>
        <taxon>Microcystis</taxon>
    </lineage>
</organism>
<sequence length="49" mass="5695">MEWLDHNADDFAWAKAADPDYYAFPHCPTIHAVQRQDTPLTIIKRCPQP</sequence>